<protein>
    <submittedName>
        <fullName evidence="2">Predicted exonuclease</fullName>
    </submittedName>
</protein>
<evidence type="ECO:0000259" key="1">
    <source>
        <dbReference type="Pfam" id="PF13482"/>
    </source>
</evidence>
<dbReference type="EMBL" id="FSHM01000004">
    <property type="protein sequence ID" value="SIB23638.1"/>
    <property type="molecule type" value="Genomic_DNA"/>
</dbReference>
<dbReference type="InterPro" id="IPR012337">
    <property type="entry name" value="RNaseH-like_sf"/>
</dbReference>
<dbReference type="Pfam" id="PF13482">
    <property type="entry name" value="RNase_H_2"/>
    <property type="match status" value="1"/>
</dbReference>
<name>A0AB38D114_9MYCO</name>
<proteinExistence type="predicted"/>
<dbReference type="Proteomes" id="UP000185210">
    <property type="component" value="Unassembled WGS sequence"/>
</dbReference>
<dbReference type="GO" id="GO:0003676">
    <property type="term" value="F:nucleic acid binding"/>
    <property type="evidence" value="ECO:0007669"/>
    <property type="project" value="InterPro"/>
</dbReference>
<dbReference type="GO" id="GO:0004527">
    <property type="term" value="F:exonuclease activity"/>
    <property type="evidence" value="ECO:0007669"/>
    <property type="project" value="UniProtKB-KW"/>
</dbReference>
<keyword evidence="2" id="KW-0540">Nuclease</keyword>
<dbReference type="RefSeq" id="WP_074293013.1">
    <property type="nucleotide sequence ID" value="NZ_FRZT01000017.1"/>
</dbReference>
<keyword evidence="2" id="KW-0269">Exonuclease</keyword>
<dbReference type="Gene3D" id="3.30.420.10">
    <property type="entry name" value="Ribonuclease H-like superfamily/Ribonuclease H"/>
    <property type="match status" value="1"/>
</dbReference>
<feature type="domain" description="YprB ribonuclease H-like" evidence="1">
    <location>
        <begin position="41"/>
        <end position="187"/>
    </location>
</feature>
<evidence type="ECO:0000313" key="3">
    <source>
        <dbReference type="Proteomes" id="UP000185210"/>
    </source>
</evidence>
<evidence type="ECO:0000313" key="2">
    <source>
        <dbReference type="EMBL" id="SIB23638.1"/>
    </source>
</evidence>
<comment type="caution">
    <text evidence="2">The sequence shown here is derived from an EMBL/GenBank/DDBJ whole genome shotgun (WGS) entry which is preliminary data.</text>
</comment>
<dbReference type="InterPro" id="IPR036397">
    <property type="entry name" value="RNaseH_sf"/>
</dbReference>
<reference evidence="2 3" key="1">
    <citation type="submission" date="2016-11" db="EMBL/GenBank/DDBJ databases">
        <authorList>
            <consortium name="Pathogen Informatics"/>
        </authorList>
    </citation>
    <scope>NUCLEOTIDE SEQUENCE [LARGE SCALE GENOMIC DNA]</scope>
    <source>
        <strain evidence="2 3">104</strain>
    </source>
</reference>
<dbReference type="InterPro" id="IPR038720">
    <property type="entry name" value="YprB_RNase_H-like_dom"/>
</dbReference>
<sequence>MSAKILVLDIETQRAIVETFSLFRPFIHIDRVLTPTRVLCFAAKWRGDDKVIFKAAWRDNDPDAYLRMMRAAWDLLNKADIVVTWNGDRFDVQWFEAEFVRLGLGRPTPYKSVDLIKTVKRWFKGGLMSMKLDWSSRMFLKDRKVPHGATDLWHDIRHGARAEQRAAEKLMEEYNIHDANLTERLFDIHLPYLSLNLSLYENNEDGLLHCTKCNSTNLKRDGVKYFNTLAFSYQMHRCKDCGSTSRGKRAKRSTELRPV</sequence>
<dbReference type="SUPFAM" id="SSF53098">
    <property type="entry name" value="Ribonuclease H-like"/>
    <property type="match status" value="1"/>
</dbReference>
<keyword evidence="2" id="KW-0378">Hydrolase</keyword>
<organism evidence="2 3">
    <name type="scientific">Mycobacteroides abscessus subsp. abscessus</name>
    <dbReference type="NCBI Taxonomy" id="1185650"/>
    <lineage>
        <taxon>Bacteria</taxon>
        <taxon>Bacillati</taxon>
        <taxon>Actinomycetota</taxon>
        <taxon>Actinomycetes</taxon>
        <taxon>Mycobacteriales</taxon>
        <taxon>Mycobacteriaceae</taxon>
        <taxon>Mycobacteroides</taxon>
        <taxon>Mycobacteroides abscessus</taxon>
    </lineage>
</organism>
<accession>A0AB38D114</accession>
<gene>
    <name evidence="2" type="ORF">SAMEA2070301_03332</name>
</gene>
<dbReference type="AlphaFoldDB" id="A0AB38D114"/>